<dbReference type="Proteomes" id="UP000256520">
    <property type="component" value="Unassembled WGS sequence"/>
</dbReference>
<dbReference type="InterPro" id="IPR012480">
    <property type="entry name" value="Hepar_II_III_C"/>
</dbReference>
<keyword evidence="8" id="KW-1185">Reference proteome</keyword>
<dbReference type="EMBL" id="PIOD01000005">
    <property type="protein sequence ID" value="RDW20592.1"/>
    <property type="molecule type" value="Genomic_DNA"/>
</dbReference>
<sequence length="925" mass="105575">MKKIGYIVVASFMLLLGFFQSYIFACDGGYKLTSPIDEVKAAENSPKGEDVSESTKIKVADRVETVQKSNISSSTSAGYFQVLTSNLPIYDNRSGELERVGTLTKGQVYPIAGDYGNWHKIQFDDYHGYVYKESTAPATDEYLKNLGNGCKLTSDSFKAAKNLEVYDNSSGQLKAFGTIDKGQTYSIVSDYGKWWRILFAGRIGYVSKSSAFIDNFTDDDNAFMVTKNTSLSILKDGKQIRVATLMAENTFERIEDYGNWHKVKYGDEVGYIWKAATKPVTSDYENNEIKGTLLTLIDSPAFVSTKDTSPAVMIEGAQRVSFIKEVDANWYEIEIAGRNLFIEAENVMDLNNVTFETENHPHMKTIREYLIDAPFTNDNQDTKENETIEAANYLLQDKIRFNDYNGGIPIDYSSGIDWTKGPGIADEHQRSFLRQLHGLFFINDLSEAYSITEDKEYIEKGYGYIHDWMINNPYHKPKHNMAWHDEGTARRLSTLVNFFDVGKSILTEKQKLELFEIMVFHANLLADDDFYSENTNHGMFQDEGLIVFSKYFYDKKILNNYYDLAVNRLDAYFGSLISEDGVHLEHSPSYHQTIGGSLRAYGDILNAFDDIEMANKFYSKYNNMAKYATHVIKPDGIWPLIADTYAKDRPRSTMWQDDAYYQYSVTKGESGEMPTETNAVFPDAGYAIFREQWENPNKGAYVFFTAAYHTNYHKHSDDLSLWIYHDGEDIITEAGPYSYTLSDPVTQYAYSSFGHNTLIVDNEGLPRVDGKYDSTYLQDYNLNDENHPSATGVNKRYEGVTHTRNVAYDKVHQAIQVNDTMISDENHNYKLLWHLAPGIVPEINNINNEVTLKKDNVTLMKINLDSDNPLKLSSVYGDQDELFKSWTFEYDYKNTETIKKDVHTIIVEVDSSDSNIQTTFKFNSK</sequence>
<evidence type="ECO:0000256" key="3">
    <source>
        <dbReference type="ARBA" id="ARBA00022764"/>
    </source>
</evidence>
<keyword evidence="2" id="KW-0732">Signal</keyword>
<comment type="caution">
    <text evidence="7">The sequence shown here is derived from an EMBL/GenBank/DDBJ whole genome shotgun (WGS) entry which is preliminary data.</text>
</comment>
<dbReference type="PANTHER" id="PTHR39210">
    <property type="entry name" value="HEPARIN-SULFATE LYASE"/>
    <property type="match status" value="1"/>
</dbReference>
<dbReference type="AlphaFoldDB" id="A0A3D8PXT2"/>
<gene>
    <name evidence="7" type="ORF">CWR45_04975</name>
</gene>
<dbReference type="PANTHER" id="PTHR39210:SF1">
    <property type="entry name" value="HEPARIN-SULFATE LYASE"/>
    <property type="match status" value="1"/>
</dbReference>
<accession>A0A3D8PXT2</accession>
<keyword evidence="3" id="KW-0574">Periplasm</keyword>
<proteinExistence type="predicted"/>
<comment type="subcellular location">
    <subcellularLocation>
        <location evidence="1">Periplasm</location>
    </subcellularLocation>
</comment>
<name>A0A3D8PXT2_9BACI</name>
<reference evidence="8" key="1">
    <citation type="submission" date="2017-11" db="EMBL/GenBank/DDBJ databases">
        <authorList>
            <person name="Zhu W."/>
        </authorList>
    </citation>
    <scope>NUCLEOTIDE SEQUENCE [LARGE SCALE GENOMIC DNA]</scope>
    <source>
        <strain evidence="8">CAU 1051</strain>
    </source>
</reference>
<protein>
    <submittedName>
        <fullName evidence="7">Uncharacterized protein</fullName>
    </submittedName>
</protein>
<evidence type="ECO:0000256" key="2">
    <source>
        <dbReference type="ARBA" id="ARBA00022729"/>
    </source>
</evidence>
<feature type="domain" description="Heparin-sulfate lyase N-terminal" evidence="6">
    <location>
        <begin position="376"/>
        <end position="649"/>
    </location>
</feature>
<evidence type="ECO:0000313" key="8">
    <source>
        <dbReference type="Proteomes" id="UP000256520"/>
    </source>
</evidence>
<evidence type="ECO:0000259" key="6">
    <source>
        <dbReference type="Pfam" id="PF16889"/>
    </source>
</evidence>
<evidence type="ECO:0000259" key="5">
    <source>
        <dbReference type="Pfam" id="PF07940"/>
    </source>
</evidence>
<evidence type="ECO:0000256" key="1">
    <source>
        <dbReference type="ARBA" id="ARBA00004418"/>
    </source>
</evidence>
<evidence type="ECO:0000313" key="7">
    <source>
        <dbReference type="EMBL" id="RDW20592.1"/>
    </source>
</evidence>
<organism evidence="7 8">
    <name type="scientific">Oceanobacillus chungangensis</name>
    <dbReference type="NCBI Taxonomy" id="1229152"/>
    <lineage>
        <taxon>Bacteria</taxon>
        <taxon>Bacillati</taxon>
        <taxon>Bacillota</taxon>
        <taxon>Bacilli</taxon>
        <taxon>Bacillales</taxon>
        <taxon>Bacillaceae</taxon>
        <taxon>Oceanobacillus</taxon>
    </lineage>
</organism>
<dbReference type="Gene3D" id="2.70.98.70">
    <property type="match status" value="1"/>
</dbReference>
<feature type="domain" description="Heparinase II/III-like C-terminal" evidence="5">
    <location>
        <begin position="675"/>
        <end position="913"/>
    </location>
</feature>
<dbReference type="Gene3D" id="2.30.30.40">
    <property type="entry name" value="SH3 Domains"/>
    <property type="match status" value="2"/>
</dbReference>
<keyword evidence="4" id="KW-0456">Lyase</keyword>
<dbReference type="Gene3D" id="1.50.10.100">
    <property type="entry name" value="Chondroitin AC/alginate lyase"/>
    <property type="match status" value="1"/>
</dbReference>
<dbReference type="OrthoDB" id="7335480at2"/>
<dbReference type="Pfam" id="PF07940">
    <property type="entry name" value="Hepar_II_III_C"/>
    <property type="match status" value="1"/>
</dbReference>
<dbReference type="RefSeq" id="WP_115748704.1">
    <property type="nucleotide sequence ID" value="NZ_PIOD01000005.1"/>
</dbReference>
<dbReference type="InterPro" id="IPR031680">
    <property type="entry name" value="Hepar_II_III_N"/>
</dbReference>
<dbReference type="GO" id="GO:0042597">
    <property type="term" value="C:periplasmic space"/>
    <property type="evidence" value="ECO:0007669"/>
    <property type="project" value="UniProtKB-SubCell"/>
</dbReference>
<evidence type="ECO:0000256" key="4">
    <source>
        <dbReference type="ARBA" id="ARBA00023239"/>
    </source>
</evidence>
<dbReference type="SUPFAM" id="SSF48230">
    <property type="entry name" value="Chondroitin AC/alginate lyase"/>
    <property type="match status" value="1"/>
</dbReference>
<dbReference type="InterPro" id="IPR008929">
    <property type="entry name" value="Chondroitin_lyas"/>
</dbReference>
<dbReference type="GO" id="GO:0016829">
    <property type="term" value="F:lyase activity"/>
    <property type="evidence" value="ECO:0007669"/>
    <property type="project" value="UniProtKB-KW"/>
</dbReference>
<dbReference type="Pfam" id="PF16889">
    <property type="entry name" value="Hepar_II_III_N"/>
    <property type="match status" value="1"/>
</dbReference>